<protein>
    <submittedName>
        <fullName evidence="1">26S proteasome regulatory complex subunit PSMD10 protein</fullName>
    </submittedName>
</protein>
<comment type="caution">
    <text evidence="1">The sequence shown here is derived from an EMBL/GenBank/DDBJ whole genome shotgun (WGS) entry which is preliminary data.</text>
</comment>
<dbReference type="Proteomes" id="UP000827976">
    <property type="component" value="Chromosome 8"/>
</dbReference>
<reference evidence="2" key="1">
    <citation type="journal article" date="2022" name="Nat. Commun.">
        <title>Chromosome evolution and the genetic basis of agronomically important traits in greater yam.</title>
        <authorList>
            <person name="Bredeson J.V."/>
            <person name="Lyons J.B."/>
            <person name="Oniyinde I.O."/>
            <person name="Okereke N.R."/>
            <person name="Kolade O."/>
            <person name="Nnabue I."/>
            <person name="Nwadili C.O."/>
            <person name="Hribova E."/>
            <person name="Parker M."/>
            <person name="Nwogha J."/>
            <person name="Shu S."/>
            <person name="Carlson J."/>
            <person name="Kariba R."/>
            <person name="Muthemba S."/>
            <person name="Knop K."/>
            <person name="Barton G.J."/>
            <person name="Sherwood A.V."/>
            <person name="Lopez-Montes A."/>
            <person name="Asiedu R."/>
            <person name="Jamnadass R."/>
            <person name="Muchugi A."/>
            <person name="Goodstein D."/>
            <person name="Egesi C.N."/>
            <person name="Featherston J."/>
            <person name="Asfaw A."/>
            <person name="Simpson G.G."/>
            <person name="Dolezel J."/>
            <person name="Hendre P.S."/>
            <person name="Van Deynze A."/>
            <person name="Kumar P.L."/>
            <person name="Obidiegwu J.E."/>
            <person name="Bhattacharjee R."/>
            <person name="Rokhsar D.S."/>
        </authorList>
    </citation>
    <scope>NUCLEOTIDE SEQUENCE [LARGE SCALE GENOMIC DNA]</scope>
    <source>
        <strain evidence="2">cv. TDa95/00328</strain>
    </source>
</reference>
<evidence type="ECO:0000313" key="2">
    <source>
        <dbReference type="Proteomes" id="UP000827976"/>
    </source>
</evidence>
<proteinExistence type="predicted"/>
<organism evidence="1 2">
    <name type="scientific">Dioscorea alata</name>
    <name type="common">Purple yam</name>
    <dbReference type="NCBI Taxonomy" id="55571"/>
    <lineage>
        <taxon>Eukaryota</taxon>
        <taxon>Viridiplantae</taxon>
        <taxon>Streptophyta</taxon>
        <taxon>Embryophyta</taxon>
        <taxon>Tracheophyta</taxon>
        <taxon>Spermatophyta</taxon>
        <taxon>Magnoliopsida</taxon>
        <taxon>Liliopsida</taxon>
        <taxon>Dioscoreales</taxon>
        <taxon>Dioscoreaceae</taxon>
        <taxon>Dioscorea</taxon>
    </lineage>
</organism>
<accession>A0ACB7VNF9</accession>
<dbReference type="EMBL" id="CM037018">
    <property type="protein sequence ID" value="KAH7675641.1"/>
    <property type="molecule type" value="Genomic_DNA"/>
</dbReference>
<gene>
    <name evidence="1" type="ORF">IHE45_08G149000</name>
</gene>
<keyword evidence="1" id="KW-0647">Proteasome</keyword>
<name>A0ACB7VNF9_DIOAL</name>
<sequence>MDGLIGPQRIPIGSVLLEAAISGDVNALASLLPVHEAAEAAAHEHNSDSTVLVIPTTATHESINEIIFGVTGGGDTALHIAAEHGQSEFAGEVCQQEPSLIAAVNIKLETPLHCCARAGHHQIVSLIINTARSHQDHGGHYGLLDVVRAKNMHGETALHEASRFGHAQVVEKLMAVDGELATYVSDAGISPLYLAVMRSSQQIVTKLLQHSPSFAGPGGQTALHAAVSRSQEITGKLLVWKPELGRKVDEFESTPLHYVAADGDEKMVHILLRHDASLAYVSDKDGYYPIHVAAGMGHVKIIDELLKHCPDCFDLLDDYKGRNFLHIAAERKMVEVVRYVCNSKNKKFEKLLNQRDNIGGNTPLHLVVSNYKHFNSYKAAAALLKDPRVETSIINNQGRTQLDLSYKLNPGMSFRHNIQFVVRQCLANCGAVLRPQRIDHARHERENAVDVDEESKKRTSLSRNLAVASVLAVSVTFAAGFTVPRGNDSGDGTNLLLKKYPFKAFLISNACAMVCSFIATFCIIYAGTPLVDNTLRYYHLNRATLLLWICFACMAMAFSMATYAFVVPKAGRIGVIVCVISLAAPVVSEITMIHQLIYMRLIIAARNKGIRLDLDPHTARKFGKIYFSSLIFGLSLPVSVYLVICLLALL</sequence>
<keyword evidence="2" id="KW-1185">Reference proteome</keyword>
<evidence type="ECO:0000313" key="1">
    <source>
        <dbReference type="EMBL" id="KAH7675641.1"/>
    </source>
</evidence>